<organism evidence="7 8">
    <name type="scientific">Candidatus Merdivivens faecigallinarum</name>
    <dbReference type="NCBI Taxonomy" id="2840871"/>
    <lineage>
        <taxon>Bacteria</taxon>
        <taxon>Pseudomonadati</taxon>
        <taxon>Bacteroidota</taxon>
        <taxon>Bacteroidia</taxon>
        <taxon>Bacteroidales</taxon>
        <taxon>Muribaculaceae</taxon>
        <taxon>Muribaculaceae incertae sedis</taxon>
        <taxon>Candidatus Merdivivens</taxon>
    </lineage>
</organism>
<dbReference type="NCBIfam" id="TIGR00797">
    <property type="entry name" value="matE"/>
    <property type="match status" value="1"/>
</dbReference>
<reference evidence="7" key="2">
    <citation type="journal article" date="2021" name="PeerJ">
        <title>Extensive microbial diversity within the chicken gut microbiome revealed by metagenomics and culture.</title>
        <authorList>
            <person name="Gilroy R."/>
            <person name="Ravi A."/>
            <person name="Getino M."/>
            <person name="Pursley I."/>
            <person name="Horton D.L."/>
            <person name="Alikhan N.F."/>
            <person name="Baker D."/>
            <person name="Gharbi K."/>
            <person name="Hall N."/>
            <person name="Watson M."/>
            <person name="Adriaenssens E.M."/>
            <person name="Foster-Nyarko E."/>
            <person name="Jarju S."/>
            <person name="Secka A."/>
            <person name="Antonio M."/>
            <person name="Oren A."/>
            <person name="Chaudhuri R.R."/>
            <person name="La Ragione R."/>
            <person name="Hildebrand F."/>
            <person name="Pallen M.J."/>
        </authorList>
    </citation>
    <scope>NUCLEOTIDE SEQUENCE</scope>
    <source>
        <strain evidence="7">B3-2255</strain>
    </source>
</reference>
<dbReference type="InterPro" id="IPR044644">
    <property type="entry name" value="DinF-like"/>
</dbReference>
<sequence>MSVKGMHGRILKLALPSILANITVPLVGMADTAIAGHLGHASFVGGVAVGTMLFDLLYWNFSFLRVGTGGLAAQAYGRRDYRAAAMIFQRGFVTSMICALAVWALQWLVVQAAFLVIDCTDQVRELARTYFNIRIWAAPATLAMFMFKGWFIGMQDTVRPMVIDIFVNVANIAASILFAIKTPLGYSGVAWGTVLAQYSGLALSVILLVSGYRHIFKGVRVGESMRGGSLSSFFKMNGNLFIRSACIISVYIGFTTISARFGDELLAAGSILMKLLMIFSFFIDGFAYAGEALSGRYVGEGRYDCFRDAVRKIFAWGAGISVLFLFVYWFAGRPLLHVMTGDAVVIELAMDYMPWLMLMPFLGCAAFIWDGVFVGATDTRPVRDSMILAAVGFFVIYYAGIAAFGIPAGGLLEDAVTVAADGSVAARREAWLGIHILCGAYFVHLMARSLYMTLLYKSLVRKKFS</sequence>
<dbReference type="Pfam" id="PF01554">
    <property type="entry name" value="MatE"/>
    <property type="match status" value="2"/>
</dbReference>
<comment type="caution">
    <text evidence="7">The sequence shown here is derived from an EMBL/GenBank/DDBJ whole genome shotgun (WGS) entry which is preliminary data.</text>
</comment>
<gene>
    <name evidence="7" type="ORF">IAC87_00915</name>
</gene>
<feature type="transmembrane region" description="Helical" evidence="6">
    <location>
        <begin position="162"/>
        <end position="180"/>
    </location>
</feature>
<feature type="transmembrane region" description="Helical" evidence="6">
    <location>
        <begin position="352"/>
        <end position="374"/>
    </location>
</feature>
<keyword evidence="5 6" id="KW-0472">Membrane</keyword>
<evidence type="ECO:0000313" key="8">
    <source>
        <dbReference type="Proteomes" id="UP000823772"/>
    </source>
</evidence>
<dbReference type="Proteomes" id="UP000823772">
    <property type="component" value="Unassembled WGS sequence"/>
</dbReference>
<feature type="transmembrane region" description="Helical" evidence="6">
    <location>
        <begin position="386"/>
        <end position="412"/>
    </location>
</feature>
<keyword evidence="3 6" id="KW-0812">Transmembrane</keyword>
<feature type="transmembrane region" description="Helical" evidence="6">
    <location>
        <begin position="432"/>
        <end position="456"/>
    </location>
</feature>
<feature type="transmembrane region" description="Helical" evidence="6">
    <location>
        <begin position="56"/>
        <end position="76"/>
    </location>
</feature>
<dbReference type="PANTHER" id="PTHR42893:SF46">
    <property type="entry name" value="PROTEIN DETOXIFICATION 44, CHLOROPLASTIC"/>
    <property type="match status" value="1"/>
</dbReference>
<evidence type="ECO:0000256" key="3">
    <source>
        <dbReference type="ARBA" id="ARBA00022692"/>
    </source>
</evidence>
<evidence type="ECO:0000256" key="2">
    <source>
        <dbReference type="ARBA" id="ARBA00010199"/>
    </source>
</evidence>
<feature type="transmembrane region" description="Helical" evidence="6">
    <location>
        <begin position="186"/>
        <end position="210"/>
    </location>
</feature>
<protein>
    <submittedName>
        <fullName evidence="7">MATE family efflux transporter</fullName>
    </submittedName>
</protein>
<evidence type="ECO:0000313" key="7">
    <source>
        <dbReference type="EMBL" id="MBO8481089.1"/>
    </source>
</evidence>
<dbReference type="EMBL" id="JADILY010000017">
    <property type="protein sequence ID" value="MBO8481089.1"/>
    <property type="molecule type" value="Genomic_DNA"/>
</dbReference>
<evidence type="ECO:0000256" key="4">
    <source>
        <dbReference type="ARBA" id="ARBA00022989"/>
    </source>
</evidence>
<dbReference type="GO" id="GO:0005886">
    <property type="term" value="C:plasma membrane"/>
    <property type="evidence" value="ECO:0007669"/>
    <property type="project" value="TreeGrafter"/>
</dbReference>
<reference evidence="7" key="1">
    <citation type="submission" date="2020-10" db="EMBL/GenBank/DDBJ databases">
        <authorList>
            <person name="Gilroy R."/>
        </authorList>
    </citation>
    <scope>NUCLEOTIDE SEQUENCE</scope>
    <source>
        <strain evidence="7">B3-2255</strain>
    </source>
</reference>
<keyword evidence="4 6" id="KW-1133">Transmembrane helix</keyword>
<accession>A0A9D9IZP1</accession>
<evidence type="ECO:0000256" key="6">
    <source>
        <dbReference type="SAM" id="Phobius"/>
    </source>
</evidence>
<comment type="subcellular location">
    <subcellularLocation>
        <location evidence="1">Membrane</location>
        <topology evidence="1">Multi-pass membrane protein</topology>
    </subcellularLocation>
</comment>
<dbReference type="GO" id="GO:0042910">
    <property type="term" value="F:xenobiotic transmembrane transporter activity"/>
    <property type="evidence" value="ECO:0007669"/>
    <property type="project" value="InterPro"/>
</dbReference>
<dbReference type="CDD" id="cd13136">
    <property type="entry name" value="MATE_DinF_like"/>
    <property type="match status" value="1"/>
</dbReference>
<feature type="transmembrane region" description="Helical" evidence="6">
    <location>
        <begin position="313"/>
        <end position="332"/>
    </location>
</feature>
<proteinExistence type="inferred from homology"/>
<evidence type="ECO:0000256" key="1">
    <source>
        <dbReference type="ARBA" id="ARBA00004141"/>
    </source>
</evidence>
<comment type="similarity">
    <text evidence="2">Belongs to the multi antimicrobial extrusion (MATE) (TC 2.A.66.1) family.</text>
</comment>
<dbReference type="AlphaFoldDB" id="A0A9D9IZP1"/>
<feature type="transmembrane region" description="Helical" evidence="6">
    <location>
        <begin position="271"/>
        <end position="293"/>
    </location>
</feature>
<evidence type="ECO:0000256" key="5">
    <source>
        <dbReference type="ARBA" id="ARBA00023136"/>
    </source>
</evidence>
<feature type="transmembrane region" description="Helical" evidence="6">
    <location>
        <begin position="129"/>
        <end position="150"/>
    </location>
</feature>
<dbReference type="GO" id="GO:0015297">
    <property type="term" value="F:antiporter activity"/>
    <property type="evidence" value="ECO:0007669"/>
    <property type="project" value="InterPro"/>
</dbReference>
<dbReference type="PANTHER" id="PTHR42893">
    <property type="entry name" value="PROTEIN DETOXIFICATION 44, CHLOROPLASTIC-RELATED"/>
    <property type="match status" value="1"/>
</dbReference>
<dbReference type="InterPro" id="IPR002528">
    <property type="entry name" value="MATE_fam"/>
</dbReference>
<name>A0A9D9IZP1_9BACT</name>
<feature type="transmembrane region" description="Helical" evidence="6">
    <location>
        <begin position="240"/>
        <end position="259"/>
    </location>
</feature>
<feature type="transmembrane region" description="Helical" evidence="6">
    <location>
        <begin position="97"/>
        <end position="117"/>
    </location>
</feature>